<evidence type="ECO:0000313" key="2">
    <source>
        <dbReference type="EMBL" id="EMF17947.1"/>
    </source>
</evidence>
<dbReference type="PANTHER" id="PTHR28009">
    <property type="entry name" value="PHEROMONE ALPHA FACTOR RECEPTOR"/>
    <property type="match status" value="1"/>
</dbReference>
<dbReference type="HOGENOM" id="CLU_035056_1_1_1"/>
<organism evidence="2 3">
    <name type="scientific">Sphaerulina musiva (strain SO2202)</name>
    <name type="common">Poplar stem canker fungus</name>
    <name type="synonym">Septoria musiva</name>
    <dbReference type="NCBI Taxonomy" id="692275"/>
    <lineage>
        <taxon>Eukaryota</taxon>
        <taxon>Fungi</taxon>
        <taxon>Dikarya</taxon>
        <taxon>Ascomycota</taxon>
        <taxon>Pezizomycotina</taxon>
        <taxon>Dothideomycetes</taxon>
        <taxon>Dothideomycetidae</taxon>
        <taxon>Mycosphaerellales</taxon>
        <taxon>Mycosphaerellaceae</taxon>
        <taxon>Sphaerulina</taxon>
    </lineage>
</organism>
<dbReference type="Gene3D" id="1.10.287.920">
    <property type="entry name" value="Pheromone alpha factor receptor"/>
    <property type="match status" value="1"/>
</dbReference>
<protein>
    <recommendedName>
        <fullName evidence="4">Mating-type alpha-pheromone receptor PreB</fullName>
    </recommendedName>
</protein>
<dbReference type="InterPro" id="IPR000366">
    <property type="entry name" value="GPCR_STE2"/>
</dbReference>
<dbReference type="Pfam" id="PF02116">
    <property type="entry name" value="STE2"/>
    <property type="match status" value="1"/>
</dbReference>
<gene>
    <name evidence="2" type="ORF">SEPMUDRAFT_123238</name>
</gene>
<dbReference type="OMA" id="VSICYFS"/>
<dbReference type="Proteomes" id="UP000016931">
    <property type="component" value="Unassembled WGS sequence"/>
</dbReference>
<dbReference type="OrthoDB" id="5402633at2759"/>
<dbReference type="GO" id="GO:0038038">
    <property type="term" value="C:G protein-coupled receptor homodimeric complex"/>
    <property type="evidence" value="ECO:0007669"/>
    <property type="project" value="TreeGrafter"/>
</dbReference>
<keyword evidence="1" id="KW-1133">Transmembrane helix</keyword>
<sequence length="267" mass="29879">MGLPLEGLTYNASYDPYHQMLIITMPDGITKSTVDISNIFKLQATSVNTGIIYGVQLGISVVLMLILALMTRPEKRRSIIFFLNLASLVLLLVRAVIMCVALHGPFYNFYNWVNSYYYDIDQSIRLSVAAEVINFLVIAGLEFSLFFQVRIVCVTLRTRWRLLVTAVTTVMAMAVCSIRFVTMVVNADLGIVNVAAKTDEQWALITSLASASNICVMASIFFFSAIFNTKLGYAIYQRRSMGMKQFGPMQIIFVMGCQTMFIPGKCI</sequence>
<feature type="transmembrane region" description="Helical" evidence="1">
    <location>
        <begin position="246"/>
        <end position="264"/>
    </location>
</feature>
<evidence type="ECO:0008006" key="4">
    <source>
        <dbReference type="Google" id="ProtNLM"/>
    </source>
</evidence>
<evidence type="ECO:0000313" key="3">
    <source>
        <dbReference type="Proteomes" id="UP000016931"/>
    </source>
</evidence>
<dbReference type="InterPro" id="IPR027458">
    <property type="entry name" value="STE2_TM1-TM2_sf"/>
</dbReference>
<dbReference type="PRINTS" id="PR00250">
    <property type="entry name" value="GPCRSTE2"/>
</dbReference>
<keyword evidence="1" id="KW-0472">Membrane</keyword>
<keyword evidence="3" id="KW-1185">Reference proteome</keyword>
<dbReference type="EMBL" id="KB456260">
    <property type="protein sequence ID" value="EMF17947.1"/>
    <property type="molecule type" value="Genomic_DNA"/>
</dbReference>
<dbReference type="eggNOG" id="ENOG502QTV4">
    <property type="taxonomic scope" value="Eukaryota"/>
</dbReference>
<feature type="transmembrane region" description="Helical" evidence="1">
    <location>
        <begin position="81"/>
        <end position="104"/>
    </location>
</feature>
<keyword evidence="1" id="KW-0812">Transmembrane</keyword>
<dbReference type="GO" id="GO:0000750">
    <property type="term" value="P:pheromone-dependent signal transduction involved in conjugation with cellular fusion"/>
    <property type="evidence" value="ECO:0007669"/>
    <property type="project" value="TreeGrafter"/>
</dbReference>
<dbReference type="AlphaFoldDB" id="N1QN82"/>
<proteinExistence type="predicted"/>
<evidence type="ECO:0000256" key="1">
    <source>
        <dbReference type="SAM" id="Phobius"/>
    </source>
</evidence>
<name>N1QN82_SPHMS</name>
<dbReference type="GO" id="GO:0004932">
    <property type="term" value="F:mating-type factor pheromone receptor activity"/>
    <property type="evidence" value="ECO:0007669"/>
    <property type="project" value="InterPro"/>
</dbReference>
<dbReference type="PANTHER" id="PTHR28009:SF1">
    <property type="entry name" value="PHEROMONE ALPHA FACTOR RECEPTOR"/>
    <property type="match status" value="1"/>
</dbReference>
<feature type="transmembrane region" description="Helical" evidence="1">
    <location>
        <begin position="160"/>
        <end position="182"/>
    </location>
</feature>
<dbReference type="STRING" id="692275.N1QN82"/>
<feature type="transmembrane region" description="Helical" evidence="1">
    <location>
        <begin position="50"/>
        <end position="69"/>
    </location>
</feature>
<dbReference type="RefSeq" id="XP_016766068.1">
    <property type="nucleotide sequence ID" value="XM_016901832.1"/>
</dbReference>
<reference evidence="2 3" key="1">
    <citation type="journal article" date="2012" name="PLoS Pathog.">
        <title>Diverse lifestyles and strategies of plant pathogenesis encoded in the genomes of eighteen Dothideomycetes fungi.</title>
        <authorList>
            <person name="Ohm R.A."/>
            <person name="Feau N."/>
            <person name="Henrissat B."/>
            <person name="Schoch C.L."/>
            <person name="Horwitz B.A."/>
            <person name="Barry K.W."/>
            <person name="Condon B.J."/>
            <person name="Copeland A.C."/>
            <person name="Dhillon B."/>
            <person name="Glaser F."/>
            <person name="Hesse C.N."/>
            <person name="Kosti I."/>
            <person name="LaButti K."/>
            <person name="Lindquist E.A."/>
            <person name="Lucas S."/>
            <person name="Salamov A.A."/>
            <person name="Bradshaw R.E."/>
            <person name="Ciuffetti L."/>
            <person name="Hamelin R.C."/>
            <person name="Kema G.H.J."/>
            <person name="Lawrence C."/>
            <person name="Scott J.A."/>
            <person name="Spatafora J.W."/>
            <person name="Turgeon B.G."/>
            <person name="de Wit P.J.G.M."/>
            <person name="Zhong S."/>
            <person name="Goodwin S.B."/>
            <person name="Grigoriev I.V."/>
        </authorList>
    </citation>
    <scope>NUCLEOTIDE SEQUENCE [LARGE SCALE GENOMIC DNA]</scope>
    <source>
        <strain evidence="2 3">SO2202</strain>
    </source>
</reference>
<accession>N1QN82</accession>
<dbReference type="GeneID" id="27898969"/>
<feature type="transmembrane region" description="Helical" evidence="1">
    <location>
        <begin position="124"/>
        <end position="148"/>
    </location>
</feature>
<feature type="transmembrane region" description="Helical" evidence="1">
    <location>
        <begin position="202"/>
        <end position="226"/>
    </location>
</feature>